<accession>A0A0K9PLT9</accession>
<dbReference type="PROSITE" id="PS50086">
    <property type="entry name" value="TBC_RABGAP"/>
    <property type="match status" value="1"/>
</dbReference>
<gene>
    <name evidence="2" type="ORF">ZOSMA_202G00380</name>
</gene>
<protein>
    <submittedName>
        <fullName evidence="2">TBC1 domain family member</fullName>
    </submittedName>
</protein>
<evidence type="ECO:0000313" key="3">
    <source>
        <dbReference type="Proteomes" id="UP000036987"/>
    </source>
</evidence>
<dbReference type="Pfam" id="PF00566">
    <property type="entry name" value="RabGAP-TBC"/>
    <property type="match status" value="1"/>
</dbReference>
<reference evidence="3" key="1">
    <citation type="journal article" date="2016" name="Nature">
        <title>The genome of the seagrass Zostera marina reveals angiosperm adaptation to the sea.</title>
        <authorList>
            <person name="Olsen J.L."/>
            <person name="Rouze P."/>
            <person name="Verhelst B."/>
            <person name="Lin Y.-C."/>
            <person name="Bayer T."/>
            <person name="Collen J."/>
            <person name="Dattolo E."/>
            <person name="De Paoli E."/>
            <person name="Dittami S."/>
            <person name="Maumus F."/>
            <person name="Michel G."/>
            <person name="Kersting A."/>
            <person name="Lauritano C."/>
            <person name="Lohaus R."/>
            <person name="Toepel M."/>
            <person name="Tonon T."/>
            <person name="Vanneste K."/>
            <person name="Amirebrahimi M."/>
            <person name="Brakel J."/>
            <person name="Bostroem C."/>
            <person name="Chovatia M."/>
            <person name="Grimwood J."/>
            <person name="Jenkins J.W."/>
            <person name="Jueterbock A."/>
            <person name="Mraz A."/>
            <person name="Stam W.T."/>
            <person name="Tice H."/>
            <person name="Bornberg-Bauer E."/>
            <person name="Green P.J."/>
            <person name="Pearson G.A."/>
            <person name="Procaccini G."/>
            <person name="Duarte C.M."/>
            <person name="Schmutz J."/>
            <person name="Reusch T.B.H."/>
            <person name="Van de Peer Y."/>
        </authorList>
    </citation>
    <scope>NUCLEOTIDE SEQUENCE [LARGE SCALE GENOMIC DNA]</scope>
    <source>
        <strain evidence="3">cv. Finnish</strain>
    </source>
</reference>
<keyword evidence="3" id="KW-1185">Reference proteome</keyword>
<sequence length="432" mass="49300">MFACCKAGFRGEGESVDNFFEVRPEYQDEPPVTRFRAKAGKTLSARKWDASFSENGNLDIVKVLNRVQNGGVHPSIKGVVWEFLLGCYDPKSTHDQRDQLRNQRRDKYGNLKSECQEMEPTIGSGNLISAQIISDDGHPIQDHPLNGEAAVKQEGEESTEINQPPLEPKIIQWKLTLHQIGLDVLRTDRTLVYYEDENNRARLWDILAVYSWLDMEIGYCQGMSDLCSPIAILLENEADTFWCFEHLMRRVRENFKCTVGSIGVQTQLGTLASIMSTVDPKLHHHLEELTGGEYLFAVRMLMVLFRREFSFLDTMYLWELIWAMEYNPNLFTSYETTTSSTIEASDANLLKQCGKFEKSEMKAGRHDHKAPLTIFVMASVLEARNKNLLSETKGLDDVVKILNDITGNMDAKKTCRKALKIHTKYLKKIKTA</sequence>
<dbReference type="InterPro" id="IPR035969">
    <property type="entry name" value="Rab-GAP_TBC_sf"/>
</dbReference>
<dbReference type="AlphaFoldDB" id="A0A0K9PLT9"/>
<dbReference type="SUPFAM" id="SSF47923">
    <property type="entry name" value="Ypt/Rab-GAP domain of gyp1p"/>
    <property type="match status" value="2"/>
</dbReference>
<dbReference type="GO" id="GO:0005096">
    <property type="term" value="F:GTPase activator activity"/>
    <property type="evidence" value="ECO:0000318"/>
    <property type="project" value="GO_Central"/>
</dbReference>
<name>A0A0K9PLT9_ZOSMR</name>
<evidence type="ECO:0000313" key="2">
    <source>
        <dbReference type="EMBL" id="KMZ69951.1"/>
    </source>
</evidence>
<dbReference type="STRING" id="29655.A0A0K9PLT9"/>
<dbReference type="InterPro" id="IPR000195">
    <property type="entry name" value="Rab-GAP-TBC_dom"/>
</dbReference>
<dbReference type="SMART" id="SM00164">
    <property type="entry name" value="TBC"/>
    <property type="match status" value="1"/>
</dbReference>
<feature type="domain" description="Rab-GAP TBC" evidence="1">
    <location>
        <begin position="71"/>
        <end position="325"/>
    </location>
</feature>
<dbReference type="OMA" id="VYAWVDN"/>
<dbReference type="FunFam" id="1.10.8.270:FF:000025">
    <property type="entry name" value="TBC1 domain family member 15-like"/>
    <property type="match status" value="1"/>
</dbReference>
<dbReference type="Gene3D" id="1.10.8.270">
    <property type="entry name" value="putative rabgap domain of human tbc1 domain family member 14 like domains"/>
    <property type="match status" value="1"/>
</dbReference>
<organism evidence="2 3">
    <name type="scientific">Zostera marina</name>
    <name type="common">Eelgrass</name>
    <dbReference type="NCBI Taxonomy" id="29655"/>
    <lineage>
        <taxon>Eukaryota</taxon>
        <taxon>Viridiplantae</taxon>
        <taxon>Streptophyta</taxon>
        <taxon>Embryophyta</taxon>
        <taxon>Tracheophyta</taxon>
        <taxon>Spermatophyta</taxon>
        <taxon>Magnoliopsida</taxon>
        <taxon>Liliopsida</taxon>
        <taxon>Zosteraceae</taxon>
        <taxon>Zostera</taxon>
    </lineage>
</organism>
<dbReference type="Proteomes" id="UP000036987">
    <property type="component" value="Unassembled WGS sequence"/>
</dbReference>
<dbReference type="OrthoDB" id="10264062at2759"/>
<dbReference type="Gene3D" id="1.10.472.80">
    <property type="entry name" value="Ypt/Rab-GAP domain of gyp1p, domain 3"/>
    <property type="match status" value="1"/>
</dbReference>
<dbReference type="PANTHER" id="PTHR22957:SF697">
    <property type="entry name" value="OS02G0810500 PROTEIN"/>
    <property type="match status" value="1"/>
</dbReference>
<comment type="caution">
    <text evidence="2">The sequence shown here is derived from an EMBL/GenBank/DDBJ whole genome shotgun (WGS) entry which is preliminary data.</text>
</comment>
<proteinExistence type="predicted"/>
<evidence type="ECO:0000259" key="1">
    <source>
        <dbReference type="PROSITE" id="PS50086"/>
    </source>
</evidence>
<dbReference type="PANTHER" id="PTHR22957">
    <property type="entry name" value="TBC1 DOMAIN FAMILY MEMBER GTPASE-ACTIVATING PROTEIN"/>
    <property type="match status" value="1"/>
</dbReference>
<dbReference type="EMBL" id="LFYR01000736">
    <property type="protein sequence ID" value="KMZ69951.1"/>
    <property type="molecule type" value="Genomic_DNA"/>
</dbReference>